<protein>
    <submittedName>
        <fullName evidence="8">Acyl-CoA dehydrogenase family protein</fullName>
    </submittedName>
</protein>
<reference evidence="8 9" key="1">
    <citation type="submission" date="2019-06" db="EMBL/GenBank/DDBJ databases">
        <title>Amycolatopsis alkalitolerans sp. nov., isolated from Gastrodia elata Blume.</title>
        <authorList>
            <person name="Narsing Rao M.P."/>
            <person name="Li W.J."/>
        </authorList>
    </citation>
    <scope>NUCLEOTIDE SEQUENCE [LARGE SCALE GENOMIC DNA]</scope>
    <source>
        <strain evidence="8 9">SYSUP0005</strain>
    </source>
</reference>
<evidence type="ECO:0000256" key="1">
    <source>
        <dbReference type="ARBA" id="ARBA00001974"/>
    </source>
</evidence>
<dbReference type="GO" id="GO:0050660">
    <property type="term" value="F:flavin adenine dinucleotide binding"/>
    <property type="evidence" value="ECO:0007669"/>
    <property type="project" value="InterPro"/>
</dbReference>
<dbReference type="PANTHER" id="PTHR43884:SF20">
    <property type="entry name" value="ACYL-COA DEHYDROGENASE FADE28"/>
    <property type="match status" value="1"/>
</dbReference>
<gene>
    <name evidence="8" type="ORF">FG385_28035</name>
</gene>
<accession>A0A5C4LV84</accession>
<keyword evidence="4" id="KW-0274">FAD</keyword>
<proteinExistence type="inferred from homology"/>
<keyword evidence="3" id="KW-0285">Flavoprotein</keyword>
<evidence type="ECO:0000259" key="7">
    <source>
        <dbReference type="Pfam" id="PF02771"/>
    </source>
</evidence>
<dbReference type="PANTHER" id="PTHR43884">
    <property type="entry name" value="ACYL-COA DEHYDROGENASE"/>
    <property type="match status" value="1"/>
</dbReference>
<evidence type="ECO:0000256" key="4">
    <source>
        <dbReference type="ARBA" id="ARBA00022827"/>
    </source>
</evidence>
<keyword evidence="9" id="KW-1185">Reference proteome</keyword>
<dbReference type="Pfam" id="PF02771">
    <property type="entry name" value="Acyl-CoA_dh_N"/>
    <property type="match status" value="1"/>
</dbReference>
<dbReference type="InterPro" id="IPR037069">
    <property type="entry name" value="AcylCoA_DH/ox_N_sf"/>
</dbReference>
<evidence type="ECO:0000256" key="3">
    <source>
        <dbReference type="ARBA" id="ARBA00022630"/>
    </source>
</evidence>
<feature type="domain" description="Acyl-CoA dehydrogenase/oxidase C-terminal" evidence="6">
    <location>
        <begin position="221"/>
        <end position="352"/>
    </location>
</feature>
<comment type="cofactor">
    <cofactor evidence="1">
        <name>FAD</name>
        <dbReference type="ChEBI" id="CHEBI:57692"/>
    </cofactor>
</comment>
<sequence length="354" mass="36646">MDLTLTEDQQLVQATAREFLAGRSGVDGSGLWKEIVELGWTGLAVPEPYGGVGADFLDVCLVAEELGRAGVATPFVPTAAAASVIAGSGTTEQARQWLPGVADGRTIGYARAEPGGRWGAAGSDLTATPAGDGYTVEGRALFVPFALEVADLLAVAATPDGTAAALVEGGAPGITGERLDVVGNEPVYTVLFDGVSVSGERFLPGKESTVDAATAYATVLKCAEMVGGAQAVLELTVDYAGQRRQFGKPVGAFQAVQHHCANMAIEVLGSRFATYEAAWRLGTGSDATTEVSTAKAVVSEAYERVCALGHQVHGAIGFTAEHDLHRYLRHATAAALTYGDADFHLDRLATHLGL</sequence>
<evidence type="ECO:0000256" key="5">
    <source>
        <dbReference type="ARBA" id="ARBA00023002"/>
    </source>
</evidence>
<dbReference type="Proteomes" id="UP000305546">
    <property type="component" value="Unassembled WGS sequence"/>
</dbReference>
<dbReference type="SUPFAM" id="SSF47203">
    <property type="entry name" value="Acyl-CoA dehydrogenase C-terminal domain-like"/>
    <property type="match status" value="1"/>
</dbReference>
<dbReference type="InterPro" id="IPR036250">
    <property type="entry name" value="AcylCo_DH-like_C"/>
</dbReference>
<name>A0A5C4LV84_9PSEU</name>
<dbReference type="OrthoDB" id="3663644at2"/>
<dbReference type="RefSeq" id="WP_139099799.1">
    <property type="nucleotide sequence ID" value="NZ_VDFW01000033.1"/>
</dbReference>
<keyword evidence="5" id="KW-0560">Oxidoreductase</keyword>
<dbReference type="Gene3D" id="2.40.110.10">
    <property type="entry name" value="Butyryl-CoA Dehydrogenase, subunit A, domain 2"/>
    <property type="match status" value="1"/>
</dbReference>
<dbReference type="GO" id="GO:0003995">
    <property type="term" value="F:acyl-CoA dehydrogenase activity"/>
    <property type="evidence" value="ECO:0007669"/>
    <property type="project" value="TreeGrafter"/>
</dbReference>
<dbReference type="InterPro" id="IPR046373">
    <property type="entry name" value="Acyl-CoA_Oxase/DH_mid-dom_sf"/>
</dbReference>
<dbReference type="EMBL" id="VDFW01000033">
    <property type="protein sequence ID" value="TNC21563.1"/>
    <property type="molecule type" value="Genomic_DNA"/>
</dbReference>
<dbReference type="InterPro" id="IPR009075">
    <property type="entry name" value="AcylCo_DH/oxidase_C"/>
</dbReference>
<dbReference type="InterPro" id="IPR009100">
    <property type="entry name" value="AcylCoA_DH/oxidase_NM_dom_sf"/>
</dbReference>
<dbReference type="AlphaFoldDB" id="A0A5C4LV84"/>
<dbReference type="Pfam" id="PF00441">
    <property type="entry name" value="Acyl-CoA_dh_1"/>
    <property type="match status" value="1"/>
</dbReference>
<dbReference type="SUPFAM" id="SSF56645">
    <property type="entry name" value="Acyl-CoA dehydrogenase NM domain-like"/>
    <property type="match status" value="1"/>
</dbReference>
<comment type="caution">
    <text evidence="8">The sequence shown here is derived from an EMBL/GenBank/DDBJ whole genome shotgun (WGS) entry which is preliminary data.</text>
</comment>
<comment type="similarity">
    <text evidence="2">Belongs to the acyl-CoA dehydrogenase family.</text>
</comment>
<evidence type="ECO:0000256" key="2">
    <source>
        <dbReference type="ARBA" id="ARBA00009347"/>
    </source>
</evidence>
<evidence type="ECO:0000259" key="6">
    <source>
        <dbReference type="Pfam" id="PF00441"/>
    </source>
</evidence>
<dbReference type="Gene3D" id="1.10.540.10">
    <property type="entry name" value="Acyl-CoA dehydrogenase/oxidase, N-terminal domain"/>
    <property type="match status" value="1"/>
</dbReference>
<dbReference type="Gene3D" id="1.20.140.10">
    <property type="entry name" value="Butyryl-CoA Dehydrogenase, subunit A, domain 3"/>
    <property type="match status" value="1"/>
</dbReference>
<evidence type="ECO:0000313" key="9">
    <source>
        <dbReference type="Proteomes" id="UP000305546"/>
    </source>
</evidence>
<organism evidence="8 9">
    <name type="scientific">Amycolatopsis alkalitolerans</name>
    <dbReference type="NCBI Taxonomy" id="2547244"/>
    <lineage>
        <taxon>Bacteria</taxon>
        <taxon>Bacillati</taxon>
        <taxon>Actinomycetota</taxon>
        <taxon>Actinomycetes</taxon>
        <taxon>Pseudonocardiales</taxon>
        <taxon>Pseudonocardiaceae</taxon>
        <taxon>Amycolatopsis</taxon>
    </lineage>
</organism>
<evidence type="ECO:0000313" key="8">
    <source>
        <dbReference type="EMBL" id="TNC21563.1"/>
    </source>
</evidence>
<dbReference type="CDD" id="cd00567">
    <property type="entry name" value="ACAD"/>
    <property type="match status" value="1"/>
</dbReference>
<dbReference type="InterPro" id="IPR013786">
    <property type="entry name" value="AcylCoA_DH/ox_N"/>
</dbReference>
<feature type="domain" description="Acyl-CoA dehydrogenase/oxidase N-terminal" evidence="7">
    <location>
        <begin position="6"/>
        <end position="104"/>
    </location>
</feature>